<dbReference type="GO" id="GO:0005886">
    <property type="term" value="C:plasma membrane"/>
    <property type="evidence" value="ECO:0007669"/>
    <property type="project" value="UniProtKB-SubCell"/>
</dbReference>
<comment type="similarity">
    <text evidence="2 10">Belongs to the ABC-4 integral membrane protein family. FtsX subfamily.</text>
</comment>
<dbReference type="AlphaFoldDB" id="A0A1E3L1J6"/>
<keyword evidence="6 11" id="KW-0812">Transmembrane</keyword>
<feature type="transmembrane region" description="Helical" evidence="11">
    <location>
        <begin position="226"/>
        <end position="251"/>
    </location>
</feature>
<evidence type="ECO:0000256" key="8">
    <source>
        <dbReference type="ARBA" id="ARBA00023136"/>
    </source>
</evidence>
<keyword evidence="7 11" id="KW-1133">Transmembrane helix</keyword>
<protein>
    <recommendedName>
        <fullName evidence="3 10">Cell division protein FtsX</fullName>
    </recommendedName>
</protein>
<organism evidence="14 15">
    <name type="scientific">Paenibacillus nuruki</name>
    <dbReference type="NCBI Taxonomy" id="1886670"/>
    <lineage>
        <taxon>Bacteria</taxon>
        <taxon>Bacillati</taxon>
        <taxon>Bacillota</taxon>
        <taxon>Bacilli</taxon>
        <taxon>Bacillales</taxon>
        <taxon>Paenibacillaceae</taxon>
        <taxon>Paenibacillus</taxon>
    </lineage>
</organism>
<dbReference type="PIRSF" id="PIRSF003097">
    <property type="entry name" value="FtsX"/>
    <property type="match status" value="1"/>
</dbReference>
<comment type="function">
    <text evidence="10">Part of the ABC transporter FtsEX involved in asymmetric cellular division facilitating the initiation of sporulation.</text>
</comment>
<dbReference type="PANTHER" id="PTHR47755:SF1">
    <property type="entry name" value="CELL DIVISION PROTEIN FTSX"/>
    <property type="match status" value="1"/>
</dbReference>
<dbReference type="InterPro" id="IPR003838">
    <property type="entry name" value="ABC3_permease_C"/>
</dbReference>
<accession>A0A1E3L1J6</accession>
<evidence type="ECO:0000256" key="11">
    <source>
        <dbReference type="SAM" id="Phobius"/>
    </source>
</evidence>
<proteinExistence type="inferred from homology"/>
<evidence type="ECO:0000313" key="14">
    <source>
        <dbReference type="EMBL" id="ODP27481.1"/>
    </source>
</evidence>
<evidence type="ECO:0000256" key="9">
    <source>
        <dbReference type="ARBA" id="ARBA00023306"/>
    </source>
</evidence>
<keyword evidence="9 10" id="KW-0131">Cell cycle</keyword>
<feature type="domain" description="FtsX extracellular" evidence="13">
    <location>
        <begin position="59"/>
        <end position="148"/>
    </location>
</feature>
<keyword evidence="4 10" id="KW-1003">Cell membrane</keyword>
<feature type="domain" description="ABC3 transporter permease C-terminal" evidence="12">
    <location>
        <begin position="183"/>
        <end position="304"/>
    </location>
</feature>
<name>A0A1E3L1J6_9BACL</name>
<evidence type="ECO:0000256" key="7">
    <source>
        <dbReference type="ARBA" id="ARBA00022989"/>
    </source>
</evidence>
<keyword evidence="5 10" id="KW-0132">Cell division</keyword>
<evidence type="ECO:0000256" key="1">
    <source>
        <dbReference type="ARBA" id="ARBA00004651"/>
    </source>
</evidence>
<feature type="transmembrane region" description="Helical" evidence="11">
    <location>
        <begin position="276"/>
        <end position="300"/>
    </location>
</feature>
<dbReference type="Proteomes" id="UP000094578">
    <property type="component" value="Unassembled WGS sequence"/>
</dbReference>
<dbReference type="RefSeq" id="WP_069328514.1">
    <property type="nucleotide sequence ID" value="NZ_MDER01000053.1"/>
</dbReference>
<evidence type="ECO:0000256" key="2">
    <source>
        <dbReference type="ARBA" id="ARBA00007379"/>
    </source>
</evidence>
<dbReference type="NCBIfam" id="NF038347">
    <property type="entry name" value="FtsX_Gpos"/>
    <property type="match status" value="1"/>
</dbReference>
<evidence type="ECO:0000256" key="10">
    <source>
        <dbReference type="PIRNR" id="PIRNR003097"/>
    </source>
</evidence>
<comment type="subcellular location">
    <subcellularLocation>
        <location evidence="1">Cell membrane</location>
        <topology evidence="1">Multi-pass membrane protein</topology>
    </subcellularLocation>
</comment>
<gene>
    <name evidence="14" type="ORF">PTI45_03116</name>
</gene>
<dbReference type="Pfam" id="PF18075">
    <property type="entry name" value="FtsX_ECD"/>
    <property type="match status" value="1"/>
</dbReference>
<dbReference type="InterPro" id="IPR058204">
    <property type="entry name" value="FtsX_firmicutes-type"/>
</dbReference>
<evidence type="ECO:0000256" key="5">
    <source>
        <dbReference type="ARBA" id="ARBA00022618"/>
    </source>
</evidence>
<feature type="transmembrane region" description="Helical" evidence="11">
    <location>
        <begin position="180"/>
        <end position="205"/>
    </location>
</feature>
<dbReference type="Pfam" id="PF02687">
    <property type="entry name" value="FtsX"/>
    <property type="match status" value="1"/>
</dbReference>
<evidence type="ECO:0000259" key="12">
    <source>
        <dbReference type="Pfam" id="PF02687"/>
    </source>
</evidence>
<evidence type="ECO:0000259" key="13">
    <source>
        <dbReference type="Pfam" id="PF18075"/>
    </source>
</evidence>
<keyword evidence="15" id="KW-1185">Reference proteome</keyword>
<dbReference type="InterPro" id="IPR004513">
    <property type="entry name" value="FtsX"/>
</dbReference>
<dbReference type="PATRIC" id="fig|1886670.3.peg.3165"/>
<dbReference type="GO" id="GO:0051301">
    <property type="term" value="P:cell division"/>
    <property type="evidence" value="ECO:0007669"/>
    <property type="project" value="UniProtKB-KW"/>
</dbReference>
<keyword evidence="8 10" id="KW-0472">Membrane</keyword>
<dbReference type="STRING" id="1886670.PTI45_03116"/>
<dbReference type="Gene3D" id="3.30.70.3040">
    <property type="match status" value="1"/>
</dbReference>
<dbReference type="PANTHER" id="PTHR47755">
    <property type="entry name" value="CELL DIVISION PROTEIN FTSX"/>
    <property type="match status" value="1"/>
</dbReference>
<comment type="caution">
    <text evidence="14">The sequence shown here is derived from an EMBL/GenBank/DDBJ whole genome shotgun (WGS) entry which is preliminary data.</text>
</comment>
<evidence type="ECO:0000256" key="3">
    <source>
        <dbReference type="ARBA" id="ARBA00021907"/>
    </source>
</evidence>
<dbReference type="InterPro" id="IPR040690">
    <property type="entry name" value="FtsX_ECD"/>
</dbReference>
<dbReference type="EMBL" id="MDER01000053">
    <property type="protein sequence ID" value="ODP27481.1"/>
    <property type="molecule type" value="Genomic_DNA"/>
</dbReference>
<reference evidence="14 15" key="1">
    <citation type="submission" date="2016-08" db="EMBL/GenBank/DDBJ databases">
        <title>Genome sequencing of Paenibacillus sp. TI45-13ar, isolated from Korean traditional nuruk.</title>
        <authorList>
            <person name="Kim S.-J."/>
        </authorList>
    </citation>
    <scope>NUCLEOTIDE SEQUENCE [LARGE SCALE GENOMIC DNA]</scope>
    <source>
        <strain evidence="14 15">TI45-13ar</strain>
    </source>
</reference>
<evidence type="ECO:0000256" key="4">
    <source>
        <dbReference type="ARBA" id="ARBA00022475"/>
    </source>
</evidence>
<sequence length="306" mass="33842">MNFNTFLRHLREGFRSVFRNGWMSIASITSIIVSLFILGVFILLVLNVNQLADQADSEVEINVFLELNVDQSLRQELQQEISAMTEVSTVTFVPKAQGLKELRDRLGEGGESFLQGYAQDNNPLPDALRIQVIEPTTVPFVAQKIEALNTEHPEKPILKVRYGGDTVQTLFKVTALIRNIGLILVAALGLMAMFLIANTIRVTILARRREISIMKLVGATNQFIRWPFFIEGALLGGIGSLVTIGILFIGYQQLVAASVRSFGIASVITLIPLQQIWPLLGSLLLGLGVLIGIWGSTLSIRRFLKV</sequence>
<evidence type="ECO:0000313" key="15">
    <source>
        <dbReference type="Proteomes" id="UP000094578"/>
    </source>
</evidence>
<feature type="transmembrane region" description="Helical" evidence="11">
    <location>
        <begin position="21"/>
        <end position="46"/>
    </location>
</feature>
<evidence type="ECO:0000256" key="6">
    <source>
        <dbReference type="ARBA" id="ARBA00022692"/>
    </source>
</evidence>